<accession>A0A7R9BRK1</accession>
<name>A0A7R9BRK1_9CRUS</name>
<sequence>MAPSALERAKSQRGPVLANSFSRNVVWHVVCLTICFCFGAVRDVPVLRLCCCPPVDNSPEEEEDEEERVEEEEEERETIFVQQPSSAGKEEDKLLWPSPRRHWYSEEWLQASRSPSSQPPIPSSWDSNSSRSSLLLRSPEEESAAGGGKHVLAGRQGMAGAGLMARNTNRRNGNVGDGHLPELILSLQNLDLSLGRWDPLSISVALQARVFPAYVLLLESDFRPDR</sequence>
<proteinExistence type="predicted"/>
<dbReference type="AlphaFoldDB" id="A0A7R9BRK1"/>
<evidence type="ECO:0000256" key="1">
    <source>
        <dbReference type="SAM" id="MobiDB-lite"/>
    </source>
</evidence>
<feature type="region of interest" description="Disordered" evidence="1">
    <location>
        <begin position="57"/>
        <end position="93"/>
    </location>
</feature>
<evidence type="ECO:0000313" key="2">
    <source>
        <dbReference type="EMBL" id="CAD7279893.1"/>
    </source>
</evidence>
<protein>
    <submittedName>
        <fullName evidence="2">Uncharacterized protein</fullName>
    </submittedName>
</protein>
<feature type="compositionally biased region" description="Low complexity" evidence="1">
    <location>
        <begin position="123"/>
        <end position="137"/>
    </location>
</feature>
<keyword evidence="3" id="KW-1185">Reference proteome</keyword>
<dbReference type="Proteomes" id="UP000678499">
    <property type="component" value="Unassembled WGS sequence"/>
</dbReference>
<reference evidence="2" key="1">
    <citation type="submission" date="2020-11" db="EMBL/GenBank/DDBJ databases">
        <authorList>
            <person name="Tran Van P."/>
        </authorList>
    </citation>
    <scope>NUCLEOTIDE SEQUENCE</scope>
</reference>
<dbReference type="EMBL" id="OA883881">
    <property type="protein sequence ID" value="CAD7279893.1"/>
    <property type="molecule type" value="Genomic_DNA"/>
</dbReference>
<evidence type="ECO:0000313" key="3">
    <source>
        <dbReference type="Proteomes" id="UP000678499"/>
    </source>
</evidence>
<organism evidence="2">
    <name type="scientific">Notodromas monacha</name>
    <dbReference type="NCBI Taxonomy" id="399045"/>
    <lineage>
        <taxon>Eukaryota</taxon>
        <taxon>Metazoa</taxon>
        <taxon>Ecdysozoa</taxon>
        <taxon>Arthropoda</taxon>
        <taxon>Crustacea</taxon>
        <taxon>Oligostraca</taxon>
        <taxon>Ostracoda</taxon>
        <taxon>Podocopa</taxon>
        <taxon>Podocopida</taxon>
        <taxon>Cypridocopina</taxon>
        <taxon>Cypridoidea</taxon>
        <taxon>Cyprididae</taxon>
        <taxon>Notodromas</taxon>
    </lineage>
</organism>
<feature type="compositionally biased region" description="Acidic residues" evidence="1">
    <location>
        <begin position="58"/>
        <end position="76"/>
    </location>
</feature>
<gene>
    <name evidence="2" type="ORF">NMOB1V02_LOCUS7557</name>
</gene>
<feature type="region of interest" description="Disordered" evidence="1">
    <location>
        <begin position="112"/>
        <end position="151"/>
    </location>
</feature>
<dbReference type="EMBL" id="CAJPEX010001844">
    <property type="protein sequence ID" value="CAG0920045.1"/>
    <property type="molecule type" value="Genomic_DNA"/>
</dbReference>